<keyword evidence="1" id="KW-1133">Transmembrane helix</keyword>
<dbReference type="Pfam" id="PF10081">
    <property type="entry name" value="Abhydrolase_9"/>
    <property type="match status" value="1"/>
</dbReference>
<dbReference type="Pfam" id="PF15420">
    <property type="entry name" value="Abhydrolase_9_N"/>
    <property type="match status" value="1"/>
</dbReference>
<feature type="transmembrane region" description="Helical" evidence="1">
    <location>
        <begin position="31"/>
        <end position="55"/>
    </location>
</feature>
<dbReference type="OrthoDB" id="4397445at2"/>
<feature type="transmembrane region" description="Helical" evidence="1">
    <location>
        <begin position="7"/>
        <end position="25"/>
    </location>
</feature>
<keyword evidence="5" id="KW-1185">Reference proteome</keyword>
<evidence type="ECO:0000313" key="5">
    <source>
        <dbReference type="Proteomes" id="UP000295705"/>
    </source>
</evidence>
<dbReference type="AlphaFoldDB" id="A0A4R6VTK2"/>
<sequence>MTRPVDPLGAAVAGVVAVLALAPGLLPRDGIVQGVVSGVVAALGYGLGALLSTLLGWRRGGAVVALLALLGFGAALVVAAGWQRDAAALIGAPGPSTGEFLLALPVTVAVVVLAVAVGRGFRALTRGVRRLGLRRRGAAALVVAGATVFLVGGLAWAGLAATARAFGARDAEPGAAAAPASVTRSGSPASLVGWATLGRDGQRFVTGGTRDAVRVYVGLGSAPDPRQRAALAAAEIERAGGFDRRVLALATPTGTGAVDPQVPDTLEQAGGGDTAMAAVQYSTLPSDLSYLLDGTAAQDQTRALVDAVRERLDRRPPERRPRLLVYGQSLGSFGSQAAFGTLDDARARTDGVLWVGPPHASEPWADLVARRDPSSPEVLPVVDGGRAVRFAGRAADLAVPGPWDAPRVLYLQHPSDPVVWWSPDLLWRRPDRLAEPSGFDVPAVQPWFPVISFWATTVDLARAQSVPPDHGHRYDALLVDAWRAVAR</sequence>
<evidence type="ECO:0000259" key="2">
    <source>
        <dbReference type="Pfam" id="PF10081"/>
    </source>
</evidence>
<evidence type="ECO:0000256" key="1">
    <source>
        <dbReference type="SAM" id="Phobius"/>
    </source>
</evidence>
<accession>A0A4R6VTK2</accession>
<gene>
    <name evidence="4" type="ORF">EV188_1011229</name>
</gene>
<name>A0A4R6VTK2_9PSEU</name>
<feature type="domain" description="Alpha/beta-hydrolase catalytic" evidence="2">
    <location>
        <begin position="213"/>
        <end position="486"/>
    </location>
</feature>
<proteinExistence type="predicted"/>
<reference evidence="4 5" key="1">
    <citation type="submission" date="2019-03" db="EMBL/GenBank/DDBJ databases">
        <title>Genomic Encyclopedia of Type Strains, Phase IV (KMG-IV): sequencing the most valuable type-strain genomes for metagenomic binning, comparative biology and taxonomic classification.</title>
        <authorList>
            <person name="Goeker M."/>
        </authorList>
    </citation>
    <scope>NUCLEOTIDE SEQUENCE [LARGE SCALE GENOMIC DNA]</scope>
    <source>
        <strain evidence="4 5">DSM 45775</strain>
    </source>
</reference>
<evidence type="ECO:0000313" key="4">
    <source>
        <dbReference type="EMBL" id="TDQ65977.1"/>
    </source>
</evidence>
<dbReference type="RefSeq" id="WP_133825262.1">
    <property type="nucleotide sequence ID" value="NZ_BAABHR010000005.1"/>
</dbReference>
<dbReference type="InterPro" id="IPR027787">
    <property type="entry name" value="Alpha/beta-hydrolase_catalytic"/>
</dbReference>
<feature type="transmembrane region" description="Helical" evidence="1">
    <location>
        <begin position="100"/>
        <end position="117"/>
    </location>
</feature>
<dbReference type="Proteomes" id="UP000295705">
    <property type="component" value="Unassembled WGS sequence"/>
</dbReference>
<feature type="domain" description="Alpha/beta-hydrolase N-terminal" evidence="3">
    <location>
        <begin position="21"/>
        <end position="208"/>
    </location>
</feature>
<comment type="caution">
    <text evidence="4">The sequence shown here is derived from an EMBL/GenBank/DDBJ whole genome shotgun (WGS) entry which is preliminary data.</text>
</comment>
<keyword evidence="1" id="KW-0472">Membrane</keyword>
<evidence type="ECO:0000259" key="3">
    <source>
        <dbReference type="Pfam" id="PF15420"/>
    </source>
</evidence>
<keyword evidence="1" id="KW-0812">Transmembrane</keyword>
<dbReference type="InterPro" id="IPR027788">
    <property type="entry name" value="Alpha/beta-hydrolase_N_dom"/>
</dbReference>
<dbReference type="EMBL" id="SNYO01000001">
    <property type="protein sequence ID" value="TDQ65977.1"/>
    <property type="molecule type" value="Genomic_DNA"/>
</dbReference>
<organism evidence="4 5">
    <name type="scientific">Actinomycetospora succinea</name>
    <dbReference type="NCBI Taxonomy" id="663603"/>
    <lineage>
        <taxon>Bacteria</taxon>
        <taxon>Bacillati</taxon>
        <taxon>Actinomycetota</taxon>
        <taxon>Actinomycetes</taxon>
        <taxon>Pseudonocardiales</taxon>
        <taxon>Pseudonocardiaceae</taxon>
        <taxon>Actinomycetospora</taxon>
    </lineage>
</organism>
<protein>
    <submittedName>
        <fullName evidence="4">Putative membrane protein</fullName>
    </submittedName>
</protein>
<feature type="transmembrane region" description="Helical" evidence="1">
    <location>
        <begin position="62"/>
        <end position="80"/>
    </location>
</feature>
<feature type="transmembrane region" description="Helical" evidence="1">
    <location>
        <begin position="138"/>
        <end position="159"/>
    </location>
</feature>